<dbReference type="Gene3D" id="3.90.550.10">
    <property type="entry name" value="Spore Coat Polysaccharide Biosynthesis Protein SpsA, Chain A"/>
    <property type="match status" value="1"/>
</dbReference>
<feature type="domain" description="Glycosyltransferase 2-like" evidence="2">
    <location>
        <begin position="18"/>
        <end position="135"/>
    </location>
</feature>
<dbReference type="EMBL" id="LBWA01000005">
    <property type="protein sequence ID" value="KKQ98113.1"/>
    <property type="molecule type" value="Genomic_DNA"/>
</dbReference>
<keyword evidence="3" id="KW-0328">Glycosyltransferase</keyword>
<dbReference type="Pfam" id="PF00535">
    <property type="entry name" value="Glycos_transf_2"/>
    <property type="match status" value="1"/>
</dbReference>
<reference evidence="3 4" key="1">
    <citation type="journal article" date="2015" name="Nature">
        <title>rRNA introns, odd ribosomes, and small enigmatic genomes across a large radiation of phyla.</title>
        <authorList>
            <person name="Brown C.T."/>
            <person name="Hug L.A."/>
            <person name="Thomas B.C."/>
            <person name="Sharon I."/>
            <person name="Castelle C.J."/>
            <person name="Singh A."/>
            <person name="Wilkins M.J."/>
            <person name="Williams K.H."/>
            <person name="Banfield J.F."/>
        </authorList>
    </citation>
    <scope>NUCLEOTIDE SEQUENCE [LARGE SCALE GENOMIC DNA]</scope>
</reference>
<dbReference type="GO" id="GO:0016757">
    <property type="term" value="F:glycosyltransferase activity"/>
    <property type="evidence" value="ECO:0007669"/>
    <property type="project" value="UniProtKB-KW"/>
</dbReference>
<proteinExistence type="predicted"/>
<organism evidence="3 4">
    <name type="scientific">Candidatus Woesebacteria bacterium GW2011_GWA1_39_12</name>
    <dbReference type="NCBI Taxonomy" id="1618549"/>
    <lineage>
        <taxon>Bacteria</taxon>
        <taxon>Candidatus Woeseibacteriota</taxon>
    </lineage>
</organism>
<evidence type="ECO:0000259" key="2">
    <source>
        <dbReference type="Pfam" id="PF00535"/>
    </source>
</evidence>
<sequence>MGKNNKRKYPINRKPLVSVIIPAYNEEKVIGRLLGSIKNQSHKRIEIVVVDDASTDKTAEIAKKYTDKVFTRLHAERSIQRNFGASMAKGKYLFFLDADMELSEDVVKECVGLLVNNDKIGAIVVPEESIATNFWEEVKAFERSFYNLEGDEKVDAARFFSKDAFDKVGGYDETITGPEDWDLPDSIGKSGYMIERIKSIIYHHERINSPFSVARKKYYYALKSHRYLKKQKISTFGPKTVYFLRPIFYREWKRILTHPVLSLGMFLVLSLELVYGGVGFFIGKFTNK</sequence>
<feature type="transmembrane region" description="Helical" evidence="1">
    <location>
        <begin position="260"/>
        <end position="282"/>
    </location>
</feature>
<dbReference type="InterPro" id="IPR001173">
    <property type="entry name" value="Glyco_trans_2-like"/>
</dbReference>
<evidence type="ECO:0000313" key="3">
    <source>
        <dbReference type="EMBL" id="KKQ98113.1"/>
    </source>
</evidence>
<dbReference type="InterPro" id="IPR029044">
    <property type="entry name" value="Nucleotide-diphossugar_trans"/>
</dbReference>
<name>A0A0G0M1P7_9BACT</name>
<keyword evidence="1" id="KW-0812">Transmembrane</keyword>
<evidence type="ECO:0000313" key="4">
    <source>
        <dbReference type="Proteomes" id="UP000034325"/>
    </source>
</evidence>
<gene>
    <name evidence="3" type="ORF">UT23_C0005G0036</name>
</gene>
<dbReference type="PANTHER" id="PTHR43630:SF2">
    <property type="entry name" value="GLYCOSYLTRANSFERASE"/>
    <property type="match status" value="1"/>
</dbReference>
<dbReference type="SUPFAM" id="SSF53448">
    <property type="entry name" value="Nucleotide-diphospho-sugar transferases"/>
    <property type="match status" value="1"/>
</dbReference>
<dbReference type="Proteomes" id="UP000034325">
    <property type="component" value="Unassembled WGS sequence"/>
</dbReference>
<comment type="caution">
    <text evidence="3">The sequence shown here is derived from an EMBL/GenBank/DDBJ whole genome shotgun (WGS) entry which is preliminary data.</text>
</comment>
<keyword evidence="1" id="KW-0472">Membrane</keyword>
<protein>
    <submittedName>
        <fullName evidence="3">Putative beta-1,3-galactosyltransferase</fullName>
    </submittedName>
</protein>
<keyword evidence="1" id="KW-1133">Transmembrane helix</keyword>
<evidence type="ECO:0000256" key="1">
    <source>
        <dbReference type="SAM" id="Phobius"/>
    </source>
</evidence>
<dbReference type="AlphaFoldDB" id="A0A0G0M1P7"/>
<accession>A0A0G0M1P7</accession>
<keyword evidence="3" id="KW-0808">Transferase</keyword>
<dbReference type="PANTHER" id="PTHR43630">
    <property type="entry name" value="POLY-BETA-1,6-N-ACETYL-D-GLUCOSAMINE SYNTHASE"/>
    <property type="match status" value="1"/>
</dbReference>